<dbReference type="Pfam" id="PF18199">
    <property type="entry name" value="Dynein_C"/>
    <property type="match status" value="1"/>
</dbReference>
<keyword evidence="17" id="KW-1185">Reference proteome</keyword>
<evidence type="ECO:0000256" key="7">
    <source>
        <dbReference type="ARBA" id="ARBA00023017"/>
    </source>
</evidence>
<dbReference type="Gene3D" id="1.20.58.1120">
    <property type="match status" value="1"/>
</dbReference>
<keyword evidence="11" id="KW-0206">Cytoskeleton</keyword>
<proteinExistence type="inferred from homology"/>
<dbReference type="InterPro" id="IPR027417">
    <property type="entry name" value="P-loop_NTPase"/>
</dbReference>
<dbReference type="Pfam" id="PF12780">
    <property type="entry name" value="AAA_8"/>
    <property type="match status" value="1"/>
</dbReference>
<dbReference type="Gene3D" id="1.10.287.2620">
    <property type="match status" value="1"/>
</dbReference>
<dbReference type="InterPro" id="IPR041589">
    <property type="entry name" value="DNAH3_AAA_lid_1"/>
</dbReference>
<dbReference type="GO" id="GO:0005524">
    <property type="term" value="F:ATP binding"/>
    <property type="evidence" value="ECO:0007669"/>
    <property type="project" value="UniProtKB-KW"/>
</dbReference>
<dbReference type="FunFam" id="1.10.287.2620:FF:000002">
    <property type="entry name" value="Dynein heavy chain 2, axonemal"/>
    <property type="match status" value="1"/>
</dbReference>
<dbReference type="InterPro" id="IPR024317">
    <property type="entry name" value="Dynein_heavy_chain_D4_dom"/>
</dbReference>
<evidence type="ECO:0000256" key="2">
    <source>
        <dbReference type="ARBA" id="ARBA00008887"/>
    </source>
</evidence>
<dbReference type="FunFam" id="3.40.50.300:FF:002141">
    <property type="entry name" value="Dynein heavy chain"/>
    <property type="match status" value="1"/>
</dbReference>
<dbReference type="InterPro" id="IPR026983">
    <property type="entry name" value="DHC"/>
</dbReference>
<dbReference type="Gene3D" id="3.40.50.300">
    <property type="entry name" value="P-loop containing nucleotide triphosphate hydrolases"/>
    <property type="match status" value="5"/>
</dbReference>
<dbReference type="GO" id="GO:0005874">
    <property type="term" value="C:microtubule"/>
    <property type="evidence" value="ECO:0007669"/>
    <property type="project" value="UniProtKB-KW"/>
</dbReference>
<evidence type="ECO:0000256" key="5">
    <source>
        <dbReference type="ARBA" id="ARBA00022741"/>
    </source>
</evidence>
<keyword evidence="7" id="KW-0243">Dynein</keyword>
<comment type="caution">
    <text evidence="16">The sequence shown here is derived from an EMBL/GenBank/DDBJ whole genome shotgun (WGS) entry which is preliminary data.</text>
</comment>
<feature type="compositionally biased region" description="Polar residues" evidence="14">
    <location>
        <begin position="221"/>
        <end position="233"/>
    </location>
</feature>
<keyword evidence="8 13" id="KW-0175">Coiled coil</keyword>
<sequence>MFYSEATAAEEILRTGNGVPSEAVQGPRDPLNMLCVPKKRLDLFHFSDYHEPVKRWPNLSIPLYEKVEMHGGFPSLLRPDVDPINLMRQNRTKGVINQKRASRQSPSDRIGSNFTPTTKQLRLEMLRYIRAARRQKMPRSQLRLPSSVPMLPDLDVQRVRDASTNANRTRGMKSATKIAKGRSTLALSSSSSLLSASSPASTPDSLPGSSNRGNGKEASHDPQQSGEQSTISTDRVEIGTIKPDYGTGPGSSSRKLTGFMEQFPYKSCQRQGTSSLFKAFSFLGQKEKVPICKQKGWGKKTKKVSKFQSASQPSSPTRQLEQIATARRQIKWSRSQRRPEGQFVGDEDCPSSEDTEKYMKYILHDLNGANLARFSKQQLARIKLKLHSNWFKNIIYKKIVSLLVQEVEEDFLLAMKTAVVNYVLMDVDERKRVGISVIPSPFPRSVIRGPVPWHQQFLIAQQFCRHNLFILNPIIQRLRVLWQKRYMPLRFVHPDLLRTSRGEPLSPTDLQKRVFEQCQDARNVLLKASMRWLPEVAFTFVTLRKSWTDLIPARRSESLLQVKRFFNCVSALMSIQLRSMTLLSLESFLQFMETYAAGNAFQLGVYDEMAHIIMPMLNLKLQPAHQSVEFQPSLDRTHEIISRCLQEIVMATKEFPRVEQELFPEMKGRSMFLLSVNWEEDKVQALYRRAMEILDRNIIGPKSYVHIYDKYEALLSGQALKDRDQFLAAQASLTDFRQKMDGYMQLKREILAIRNSALLNLFILDCHELNQSMVNLCEELYESLIRDQVDTNRLWNRTICNEFDEMATKLGDIPEETKALVELQRYLKLSMMESLPELMGRIHIATQRVLFLLDCTILSPEDIQLNTRVFQWPKDMSSVFELAKTRTGHKRDQVEEDLRKRIDEFELILQRLNQDLEAFMKKDPPVLTLDEMKSSVNIIDKLEARMQEAVESLRWINREETFLDWDPSKYALLEKMQMLVDLFSSLWHVALDFHEKYERWYNGPLEGLVSGDIQTLVETMYEKASNLSRTLGEYPAARRIADTIKSKIEKFRIHLPILHTLCNPGLRERHWYLIGQAIGFQIKRTAETSLADMIEAGLGKIMSQLEEIGATASKEYALEMSMAKMKSEWQSVIFECVPYRESGVSILSGVEDVQQMLDDHILKAQTMHSSAYIKPFEEEMREWEEKLISMQDILDAWLRCQESWLYLEPIFNSEDIMKQMPTEGRKFNKVDRIWRNIMAKTVADPRVLQATSQPNMLPNLSEANELLDAIMKGLNDYLEKKRLFFPRFFFLSNDELLEILSETKDPLRVQPHVRKCFEGIDHLKFEADKFGNQDIVGMVSKDGEEVEFCSMVFPSDAKGMVEKWLLQVEKQMIASLKDVISRSTRSYLEDVRTEDDFTRWVLEWPGQAILTSHSISWTSRASEAIKQGTLITFLEECSNQLSSIVKLVQNGLSACARKTIRALIVLGVHARDVLEQLIQDGVANVDDFSWTSQMRYYLSDYEEGIVRVKMVSTTLRYAFEYLGNMDRLVITPLTLRCFRTLMNAIMMNLGGAPEGPAGSGKTETCKDLAKAIAKPCVVFNCSDGIDYHGMGKFLKGLAQSGSWACFDEFNRIDMDVLSVVAQQIHTIQSAIASQAKMFTFEGVELSLNPTCCIFITMNPSCDSSHPIPDNLKLLFRPVAMMIPDSKMIAEVSLYSMGFLHARALARKIVQVYRLCSEQLSYQAHYEYGMRAVKAVLETSAHFRVVRPDLDDEFQVVLKAIMDVNLPKFVSEDIPLFESIVKDLFHDVAPPVLDRTLLKETVKSKCKDFGLQATPWFIGKVLQLYEMVLVRHGIMIIGEPMSCKSETYHILAEALSELSTAGDTIESERAHEYRTTYKIINPKSVTMNQLYGVFDNSTHEWTDGVLGRIYREMATAGPGERKWLVFDGPVDSVWIENLNTVLDDSKKLCLMNGEIIPLSPWMNLIFEMSDLRRASPAVVGRSGILFMESRLLGWRPLKQSFIETLSPTHFDDEKLVCLDDMFEWLVPPCLEQIRDSNLFLPFSELHLIKCQLSLLKSLLGVPTSTNSTEMKANDEMGGDSSEVDATHMQMAFLFSILWGLCSTMADTSKPKFDAYFRNLVDGLVKGNAKPLSFRLGRTNLIPDHSSVFNYTLDVDKPGCWVKWVDQVAPGQFVGDDEVLIVPTAETVKQSFFLELALAQEMPLAILGHTGTGKSFITNSFIRRLPKEKFITNVINFSARTSVNYTQDVIMSKLDRRRKGVFGPAMGKKCVIFVDDLNLPQMDESDTIPPVELLRQWIDHGYWYERKDSSKMEILDTLLLTAVSPPGSGRNEISPRFLRHMNILSVDQFHDDTLRRIFSTVVTWHFKSGFEMAIHQMNQSVVDASLKIYKSVITTFLPTPSKCHYMFNLRDFSKVIDGVRSIPSSHLRDPNKLIRLWCHEVYRVFYDRLIDDEDRKMFFTMVKRNCSSEFKVDLAKILFPHVMAGSSVATDEHLHSICFGDYMHPEVDKKVYDEIPDSTLLAKAMEHYLHEYNTVSKAPMPLVMFRYAVEHTSRINRIIRNKGGHALLVGLGGSGRQSLTRLATFIAGLELFQIEVNKSYGITNWRADLKRVLRKAGADSRQVVFLFTDLQIKDEAFLEDISMVLNTGEVPNLFAPEEKAEILERIQSSRPEASRDLGGDGSFANLYNIFLQNVKRNLHIVLCMSPIGPAFRNRLRMFPSLINCCSIDWFPEWPVDALEKVAGKFLEEMDLDEESRENCVQMCANFHQSASLLSQKFLKELKRYNYVTPTSYLALINTFKILLKSKQKEILNLKNRYEMGLGKLEFASSQVSAMQNELTALRPQLLETSDETEKLMIKIEQDTIQVEAKKEIVACDEALANEAAAAAQAIRDDCENDLAEAIPALQSAVHALNTLNPSDITVVKTMKNPAPIVKFVVEAVCVMKGVPAERKPDPDNQGKLIDDFWVPGQKMMGDIKFLDTLRAYDKDNIPPIIMKRIREKYVNNPYFDPNLVRKVSTACEGLCKWVRAIEVYDRVIKIVSPKKAKLAEAETELARQMDKLNEKRAQLQQVTDKLQALNDEFAAMTKKKKDLEDNIELCSQKLDRAEKLIQGLGGERDRWREMAAQLGERLLNITGDVLLSAGTVAYLGAFDSVYRLKIIDEWRSKCQEEGIKCSPDFSLTNTLGDPVEIRQWQIAGLPKDYFSVDNGVIVANARRWPLMIDPQGQASKWIKNMEKENRLLVIKYTDPDYLTMLQEAIEKGYPALLENVSNELDPGLETILLRQTFVHNGVDCVLLGDAIVEYNHDFKLYIVTDLKNPHFPPEVSVKVTLMNFMITPEGLQDQLLGILAAVEKPELEEKKNQLILEGAKNNKQLKDIEDKILKVLSASQGNILEDETAIQILSSSKVLSEEIAAKQRIASETESEIDTTRDGYRPVAIHASILFFCISELSNIDPMYQFSLPWFVNLYHKSIQRCVRREKMEERIQDLTHHFTTIIYQNISRSLFHEHILVFSLILCVGILQGRGEISAKVWSFLLNGGDHTNPTQQPNPAPTWLSDKSWNEIVRASLQLPTFQGLMDHFKLKTTEWRQALFEAPNSFHAKLPDVWDKLKELERLVLLRFFRPDMLIFAVRDFIVKKIGSDFIQAPSLDLEKSFSESTHETPIILMLSSGVDPLSAIYGFKPPKPHEPKFITTLSLGQGQGPLAHRAIVQAAESGGWVILQNCHLAEHWMSLLANLWEEEITSVRPGSVNVHKSFRLWLTSYSTLSFPSSLLQIGVKISLESPKGLKANLELAYLSEPIKDERFYRLDEAPQFRQQFRRLLFSLAFFHGVVLERLQYESVGWNTPYGFNKSDLTISLKQLQNTLQKHQPREENTNQRSLPPLKALLYLTSECNYGGRVTDPLDRRLLNALLHHFFNENVAEARGYLLSENGVYKVPTELSHSHCLEFISDGLPTITIPEGLGLNDNAAIIKNTRDSYKLLKGVLTAQPHLDPMSHADEGLASSALLNHVKTMRAALPTNFDSEAINASFPVVYENSLNMVLRLETTRYNMLLDRIRNSLELVEQALTGEILMSVDIERVFESLIRDHIPNQWLQVSYPSLRSLNGYMKDLQDRIGFFRDWIAQGPWPLKEAPSKDSNKGTDSPMHQKESKDELSSPCLSKKQYWLSGFFFPQSLLTAVLQNFARSQSLTMDQVDCEFIPLTPREILQGDQLLESIRKRNPAPETPASVQNSSKNPPEHWIRRGLAGILQLTDP</sequence>
<dbReference type="EMBL" id="VCGU01000010">
    <property type="protein sequence ID" value="TRY68759.1"/>
    <property type="molecule type" value="Genomic_DNA"/>
</dbReference>
<evidence type="ECO:0000313" key="17">
    <source>
        <dbReference type="Proteomes" id="UP000318571"/>
    </source>
</evidence>
<dbReference type="InterPro" id="IPR041466">
    <property type="entry name" value="Dynein_AAA5_ext"/>
</dbReference>
<dbReference type="InterPro" id="IPR042228">
    <property type="entry name" value="Dynein_linker_3"/>
</dbReference>
<dbReference type="PANTHER" id="PTHR22878">
    <property type="entry name" value="DYNEIN HEAVY CHAIN 6, AXONEMAL-LIKE-RELATED"/>
    <property type="match status" value="1"/>
</dbReference>
<dbReference type="InterPro" id="IPR043157">
    <property type="entry name" value="Dynein_AAA1S"/>
</dbReference>
<dbReference type="FunFam" id="3.20.180.20:FF:000003">
    <property type="entry name" value="Dynein heavy chain 12, axonemal"/>
    <property type="match status" value="1"/>
</dbReference>
<comment type="subcellular location">
    <subcellularLocation>
        <location evidence="1">Cytoplasm</location>
        <location evidence="1">Cytoskeleton</location>
        <location evidence="1">Cilium axoneme</location>
    </subcellularLocation>
</comment>
<comment type="similarity">
    <text evidence="2">Belongs to the dynein heavy chain family.</text>
</comment>
<feature type="domain" description="AAA+ ATPase" evidence="15">
    <location>
        <begin position="1547"/>
        <end position="1685"/>
    </location>
</feature>
<dbReference type="Proteomes" id="UP000318571">
    <property type="component" value="Chromosome 1"/>
</dbReference>
<feature type="coiled-coil region" evidence="13">
    <location>
        <begin position="895"/>
        <end position="959"/>
    </location>
</feature>
<dbReference type="GO" id="GO:0005858">
    <property type="term" value="C:axonemal dynein complex"/>
    <property type="evidence" value="ECO:0007669"/>
    <property type="project" value="UniProtKB-ARBA"/>
</dbReference>
<feature type="coiled-coil region" evidence="13">
    <location>
        <begin position="3041"/>
        <end position="3106"/>
    </location>
</feature>
<keyword evidence="12" id="KW-0966">Cell projection</keyword>
<dbReference type="GO" id="GO:0007018">
    <property type="term" value="P:microtubule-based movement"/>
    <property type="evidence" value="ECO:0007669"/>
    <property type="project" value="InterPro"/>
</dbReference>
<dbReference type="InterPro" id="IPR035699">
    <property type="entry name" value="AAA_6"/>
</dbReference>
<dbReference type="InterPro" id="IPR004273">
    <property type="entry name" value="Dynein_heavy_D6_P-loop"/>
</dbReference>
<dbReference type="InterPro" id="IPR041658">
    <property type="entry name" value="AAA_lid_11"/>
</dbReference>
<dbReference type="InterPro" id="IPR013602">
    <property type="entry name" value="Dynein_heavy_linker"/>
</dbReference>
<feature type="domain" description="AAA+ ATPase" evidence="15">
    <location>
        <begin position="2198"/>
        <end position="2345"/>
    </location>
</feature>
<dbReference type="Gene3D" id="1.10.8.710">
    <property type="match status" value="1"/>
</dbReference>
<dbReference type="Gene3D" id="1.10.8.720">
    <property type="entry name" value="Region D6 of dynein motor"/>
    <property type="match status" value="1"/>
</dbReference>
<organism evidence="16 17">
    <name type="scientific">Tigriopus californicus</name>
    <name type="common">Marine copepod</name>
    <dbReference type="NCBI Taxonomy" id="6832"/>
    <lineage>
        <taxon>Eukaryota</taxon>
        <taxon>Metazoa</taxon>
        <taxon>Ecdysozoa</taxon>
        <taxon>Arthropoda</taxon>
        <taxon>Crustacea</taxon>
        <taxon>Multicrustacea</taxon>
        <taxon>Hexanauplia</taxon>
        <taxon>Copepoda</taxon>
        <taxon>Harpacticoida</taxon>
        <taxon>Harpacticidae</taxon>
        <taxon>Tigriopus</taxon>
    </lineage>
</organism>
<evidence type="ECO:0000256" key="12">
    <source>
        <dbReference type="ARBA" id="ARBA00023273"/>
    </source>
</evidence>
<dbReference type="OMA" id="ECMREKK"/>
<keyword evidence="6" id="KW-0067">ATP-binding</keyword>
<dbReference type="Gene3D" id="6.10.140.1060">
    <property type="match status" value="1"/>
</dbReference>
<dbReference type="Pfam" id="PF18198">
    <property type="entry name" value="AAA_lid_11"/>
    <property type="match status" value="1"/>
</dbReference>
<dbReference type="InterPro" id="IPR042219">
    <property type="entry name" value="AAA_lid_11_sf"/>
</dbReference>
<feature type="compositionally biased region" description="Polar residues" evidence="14">
    <location>
        <begin position="103"/>
        <end position="115"/>
    </location>
</feature>
<dbReference type="SMART" id="SM00382">
    <property type="entry name" value="AAA"/>
    <property type="match status" value="2"/>
</dbReference>
<evidence type="ECO:0000256" key="11">
    <source>
        <dbReference type="ARBA" id="ARBA00023212"/>
    </source>
</evidence>
<evidence type="ECO:0000313" key="16">
    <source>
        <dbReference type="EMBL" id="TRY68759.1"/>
    </source>
</evidence>
<dbReference type="FunFam" id="1.20.58.1120:FF:000001">
    <property type="entry name" value="dynein heavy chain 2, axonemal"/>
    <property type="match status" value="1"/>
</dbReference>
<feature type="region of interest" description="Disordered" evidence="14">
    <location>
        <begin position="4125"/>
        <end position="4150"/>
    </location>
</feature>
<dbReference type="PANTHER" id="PTHR22878:SF71">
    <property type="entry name" value="DYNEIN, AXONEMAL, HEAVY CHAIN 3"/>
    <property type="match status" value="1"/>
</dbReference>
<dbReference type="Gene3D" id="1.20.1270.280">
    <property type="match status" value="1"/>
</dbReference>
<dbReference type="FunFam" id="1.20.140.100:FF:000004">
    <property type="entry name" value="Dynein axonemal heavy chain 6"/>
    <property type="match status" value="1"/>
</dbReference>
<dbReference type="Pfam" id="PF12774">
    <property type="entry name" value="AAA_6"/>
    <property type="match status" value="1"/>
</dbReference>
<evidence type="ECO:0000256" key="8">
    <source>
        <dbReference type="ARBA" id="ARBA00023054"/>
    </source>
</evidence>
<evidence type="ECO:0000256" key="13">
    <source>
        <dbReference type="SAM" id="Coils"/>
    </source>
</evidence>
<dbReference type="Pfam" id="PF12781">
    <property type="entry name" value="AAA_9"/>
    <property type="match status" value="1"/>
</dbReference>
<feature type="compositionally biased region" description="Low complexity" evidence="14">
    <location>
        <begin position="183"/>
        <end position="207"/>
    </location>
</feature>
<feature type="region of interest" description="Disordered" evidence="14">
    <location>
        <begin position="153"/>
        <end position="255"/>
    </location>
</feature>
<dbReference type="FunFam" id="1.10.8.710:FF:000001">
    <property type="entry name" value="Dynein axonemal heavy chain 2"/>
    <property type="match status" value="1"/>
</dbReference>
<dbReference type="Gene3D" id="1.20.920.20">
    <property type="match status" value="1"/>
</dbReference>
<keyword evidence="4" id="KW-0493">Microtubule</keyword>
<keyword evidence="3" id="KW-0963">Cytoplasm</keyword>
<dbReference type="Pfam" id="PF03028">
    <property type="entry name" value="Dynein_heavy"/>
    <property type="match status" value="1"/>
</dbReference>
<evidence type="ECO:0000256" key="1">
    <source>
        <dbReference type="ARBA" id="ARBA00004430"/>
    </source>
</evidence>
<dbReference type="InterPro" id="IPR042222">
    <property type="entry name" value="Dynein_2_N"/>
</dbReference>
<keyword evidence="10" id="KW-0505">Motor protein</keyword>
<feature type="region of interest" description="Disordered" evidence="14">
    <location>
        <begin position="95"/>
        <end position="115"/>
    </location>
</feature>
<dbReference type="Pfam" id="PF08393">
    <property type="entry name" value="DHC_N2"/>
    <property type="match status" value="1"/>
</dbReference>
<accession>A0A553NTK4</accession>
<dbReference type="GO" id="GO:0045505">
    <property type="term" value="F:dynein intermediate chain binding"/>
    <property type="evidence" value="ECO:0007669"/>
    <property type="project" value="InterPro"/>
</dbReference>
<evidence type="ECO:0000256" key="14">
    <source>
        <dbReference type="SAM" id="MobiDB-lite"/>
    </source>
</evidence>
<gene>
    <name evidence="16" type="ORF">TCAL_04079</name>
</gene>
<dbReference type="InterPro" id="IPR035706">
    <property type="entry name" value="AAA_9"/>
</dbReference>
<keyword evidence="9" id="KW-0969">Cilium</keyword>
<dbReference type="GO" id="GO:0051959">
    <property type="term" value="F:dynein light intermediate chain binding"/>
    <property type="evidence" value="ECO:0007669"/>
    <property type="project" value="InterPro"/>
</dbReference>
<protein>
    <recommendedName>
        <fullName evidence="15">AAA+ ATPase domain-containing protein</fullName>
    </recommendedName>
</protein>
<dbReference type="FunFam" id="1.20.920.30:FF:000002">
    <property type="entry name" value="Dynein axonemal heavy chain 3"/>
    <property type="match status" value="1"/>
</dbReference>
<dbReference type="InterPro" id="IPR041228">
    <property type="entry name" value="Dynein_C"/>
</dbReference>
<dbReference type="Gene3D" id="1.20.140.100">
    <property type="entry name" value="Dynein heavy chain, N-terminal domain 2"/>
    <property type="match status" value="1"/>
</dbReference>
<reference evidence="16 17" key="1">
    <citation type="journal article" date="2018" name="Nat. Ecol. Evol.">
        <title>Genomic signatures of mitonuclear coevolution across populations of Tigriopus californicus.</title>
        <authorList>
            <person name="Barreto F.S."/>
            <person name="Watson E.T."/>
            <person name="Lima T.G."/>
            <person name="Willett C.S."/>
            <person name="Edmands S."/>
            <person name="Li W."/>
            <person name="Burton R.S."/>
        </authorList>
    </citation>
    <scope>NUCLEOTIDE SEQUENCE [LARGE SCALE GENOMIC DNA]</scope>
    <source>
        <strain evidence="16 17">San Diego</strain>
    </source>
</reference>
<dbReference type="Pfam" id="PF17857">
    <property type="entry name" value="AAA_lid_1"/>
    <property type="match status" value="1"/>
</dbReference>
<evidence type="ECO:0000256" key="10">
    <source>
        <dbReference type="ARBA" id="ARBA00023175"/>
    </source>
</evidence>
<feature type="region of interest" description="Disordered" evidence="14">
    <location>
        <begin position="4216"/>
        <end position="4235"/>
    </location>
</feature>
<dbReference type="Pfam" id="PF17852">
    <property type="entry name" value="Dynein_AAA_lid"/>
    <property type="match status" value="1"/>
</dbReference>
<evidence type="ECO:0000256" key="9">
    <source>
        <dbReference type="ARBA" id="ARBA00023069"/>
    </source>
</evidence>
<dbReference type="SUPFAM" id="SSF52540">
    <property type="entry name" value="P-loop containing nucleoside triphosphate hydrolases"/>
    <property type="match status" value="4"/>
</dbReference>
<feature type="region of interest" description="Disordered" evidence="14">
    <location>
        <begin position="331"/>
        <end position="352"/>
    </location>
</feature>
<dbReference type="FunFam" id="3.40.50.300:FF:000063">
    <property type="entry name" value="dynein heavy chain 6, axonemal"/>
    <property type="match status" value="1"/>
</dbReference>
<evidence type="ECO:0000256" key="3">
    <source>
        <dbReference type="ARBA" id="ARBA00022490"/>
    </source>
</evidence>
<evidence type="ECO:0000256" key="4">
    <source>
        <dbReference type="ARBA" id="ARBA00022701"/>
    </source>
</evidence>
<dbReference type="Pfam" id="PF12775">
    <property type="entry name" value="AAA_7"/>
    <property type="match status" value="1"/>
</dbReference>
<dbReference type="Pfam" id="PF12777">
    <property type="entry name" value="MT"/>
    <property type="match status" value="1"/>
</dbReference>
<dbReference type="GO" id="GO:0008569">
    <property type="term" value="F:minus-end-directed microtubule motor activity"/>
    <property type="evidence" value="ECO:0007669"/>
    <property type="project" value="InterPro"/>
</dbReference>
<dbReference type="Gene3D" id="3.20.180.20">
    <property type="entry name" value="Dynein heavy chain, N-terminal domain 2"/>
    <property type="match status" value="1"/>
</dbReference>
<feature type="compositionally biased region" description="Basic and acidic residues" evidence="14">
    <location>
        <begin position="4128"/>
        <end position="4150"/>
    </location>
</feature>
<dbReference type="Gene3D" id="1.20.920.30">
    <property type="match status" value="1"/>
</dbReference>
<dbReference type="Gene3D" id="1.10.472.130">
    <property type="match status" value="1"/>
</dbReference>
<dbReference type="FunFam" id="3.40.50.300:FF:001145">
    <property type="entry name" value="Putative dynein heavy chain"/>
    <property type="match status" value="1"/>
</dbReference>
<dbReference type="InterPro" id="IPR003593">
    <property type="entry name" value="AAA+_ATPase"/>
</dbReference>
<dbReference type="InterPro" id="IPR024743">
    <property type="entry name" value="Dynein_HC_stalk"/>
</dbReference>
<dbReference type="Gene3D" id="1.10.8.1220">
    <property type="match status" value="1"/>
</dbReference>
<dbReference type="FunFam" id="1.20.920.20:FF:000006">
    <property type="entry name" value="Dynein, axonemal, heavy chain 6"/>
    <property type="match status" value="1"/>
</dbReference>
<dbReference type="STRING" id="6832.A0A553NTK4"/>
<evidence type="ECO:0000256" key="6">
    <source>
        <dbReference type="ARBA" id="ARBA00022840"/>
    </source>
</evidence>
<keyword evidence="5" id="KW-0547">Nucleotide-binding</keyword>
<name>A0A553NTK4_TIGCA</name>
<dbReference type="FunFam" id="3.40.50.300:FF:000320">
    <property type="entry name" value="Dynein, axonemal, heavy chain 5"/>
    <property type="match status" value="1"/>
</dbReference>
<dbReference type="CDD" id="cd00009">
    <property type="entry name" value="AAA"/>
    <property type="match status" value="1"/>
</dbReference>
<dbReference type="FunFam" id="1.10.8.1220:FF:000001">
    <property type="entry name" value="Dynein axonemal heavy chain 5"/>
    <property type="match status" value="1"/>
</dbReference>
<evidence type="ECO:0000259" key="15">
    <source>
        <dbReference type="SMART" id="SM00382"/>
    </source>
</evidence>